<proteinExistence type="predicted"/>
<feature type="non-terminal residue" evidence="1">
    <location>
        <position position="1"/>
    </location>
</feature>
<reference evidence="1 2" key="1">
    <citation type="submission" date="2014-04" db="EMBL/GenBank/DDBJ databases">
        <authorList>
            <consortium name="DOE Joint Genome Institute"/>
            <person name="Kuo A."/>
            <person name="Girlanda M."/>
            <person name="Perotto S."/>
            <person name="Kohler A."/>
            <person name="Nagy L.G."/>
            <person name="Floudas D."/>
            <person name="Copeland A."/>
            <person name="Barry K.W."/>
            <person name="Cichocki N."/>
            <person name="Veneault-Fourrey C."/>
            <person name="LaButti K."/>
            <person name="Lindquist E.A."/>
            <person name="Lipzen A."/>
            <person name="Lundell T."/>
            <person name="Morin E."/>
            <person name="Murat C."/>
            <person name="Sun H."/>
            <person name="Tunlid A."/>
            <person name="Henrissat B."/>
            <person name="Grigoriev I.V."/>
            <person name="Hibbett D.S."/>
            <person name="Martin F."/>
            <person name="Nordberg H.P."/>
            <person name="Cantor M.N."/>
            <person name="Hua S.X."/>
        </authorList>
    </citation>
    <scope>NUCLEOTIDE SEQUENCE [LARGE SCALE GENOMIC DNA]</scope>
    <source>
        <strain evidence="1 2">MUT 4182</strain>
    </source>
</reference>
<protein>
    <submittedName>
        <fullName evidence="1">Uncharacterized protein</fullName>
    </submittedName>
</protein>
<dbReference type="EMBL" id="KN822947">
    <property type="protein sequence ID" value="KIO33621.1"/>
    <property type="molecule type" value="Genomic_DNA"/>
</dbReference>
<dbReference type="HOGENOM" id="CLU_3108184_0_0_1"/>
<dbReference type="Proteomes" id="UP000054248">
    <property type="component" value="Unassembled WGS sequence"/>
</dbReference>
<keyword evidence="2" id="KW-1185">Reference proteome</keyword>
<dbReference type="AlphaFoldDB" id="A0A0C3QVI7"/>
<evidence type="ECO:0000313" key="2">
    <source>
        <dbReference type="Proteomes" id="UP000054248"/>
    </source>
</evidence>
<accession>A0A0C3QVI7</accession>
<evidence type="ECO:0000313" key="1">
    <source>
        <dbReference type="EMBL" id="KIO33621.1"/>
    </source>
</evidence>
<name>A0A0C3QVI7_9AGAM</name>
<reference evidence="2" key="2">
    <citation type="submission" date="2015-01" db="EMBL/GenBank/DDBJ databases">
        <title>Evolutionary Origins and Diversification of the Mycorrhizal Mutualists.</title>
        <authorList>
            <consortium name="DOE Joint Genome Institute"/>
            <consortium name="Mycorrhizal Genomics Consortium"/>
            <person name="Kohler A."/>
            <person name="Kuo A."/>
            <person name="Nagy L.G."/>
            <person name="Floudas D."/>
            <person name="Copeland A."/>
            <person name="Barry K.W."/>
            <person name="Cichocki N."/>
            <person name="Veneault-Fourrey C."/>
            <person name="LaButti K."/>
            <person name="Lindquist E.A."/>
            <person name="Lipzen A."/>
            <person name="Lundell T."/>
            <person name="Morin E."/>
            <person name="Murat C."/>
            <person name="Riley R."/>
            <person name="Ohm R."/>
            <person name="Sun H."/>
            <person name="Tunlid A."/>
            <person name="Henrissat B."/>
            <person name="Grigoriev I.V."/>
            <person name="Hibbett D.S."/>
            <person name="Martin F."/>
        </authorList>
    </citation>
    <scope>NUCLEOTIDE SEQUENCE [LARGE SCALE GENOMIC DNA]</scope>
    <source>
        <strain evidence="2">MUT 4182</strain>
    </source>
</reference>
<organism evidence="1 2">
    <name type="scientific">Tulasnella calospora MUT 4182</name>
    <dbReference type="NCBI Taxonomy" id="1051891"/>
    <lineage>
        <taxon>Eukaryota</taxon>
        <taxon>Fungi</taxon>
        <taxon>Dikarya</taxon>
        <taxon>Basidiomycota</taxon>
        <taxon>Agaricomycotina</taxon>
        <taxon>Agaricomycetes</taxon>
        <taxon>Cantharellales</taxon>
        <taxon>Tulasnellaceae</taxon>
        <taxon>Tulasnella</taxon>
    </lineage>
</organism>
<gene>
    <name evidence="1" type="ORF">M407DRAFT_240996</name>
</gene>
<sequence length="51" mass="5598">MGCISAGFGFFFLIRGPMQCVLSNFMGIPLLSAPDECWWCNLLTPLSRQGA</sequence>